<protein>
    <submittedName>
        <fullName evidence="1">Uncharacterized protein</fullName>
    </submittedName>
</protein>
<sequence length="58" mass="6781">MFQIYAEIVEGDKVRRNNFIFIDGIEEAKEIFEKQGLLGHPVFDILNLSDIVRNENIE</sequence>
<gene>
    <name evidence="1" type="ORF">LEP1GSC104_2119</name>
</gene>
<evidence type="ECO:0000313" key="1">
    <source>
        <dbReference type="EMBL" id="EKO24296.1"/>
    </source>
</evidence>
<evidence type="ECO:0000313" key="2">
    <source>
        <dbReference type="Proteomes" id="UP000006324"/>
    </source>
</evidence>
<organism evidence="1 2">
    <name type="scientific">Leptospira interrogans str. UI 12621</name>
    <dbReference type="NCBI Taxonomy" id="1049937"/>
    <lineage>
        <taxon>Bacteria</taxon>
        <taxon>Pseudomonadati</taxon>
        <taxon>Spirochaetota</taxon>
        <taxon>Spirochaetia</taxon>
        <taxon>Leptospirales</taxon>
        <taxon>Leptospiraceae</taxon>
        <taxon>Leptospira</taxon>
    </lineage>
</organism>
<dbReference type="EMBL" id="AHNQ02000034">
    <property type="protein sequence ID" value="EKO24296.1"/>
    <property type="molecule type" value="Genomic_DNA"/>
</dbReference>
<dbReference type="Proteomes" id="UP000006324">
    <property type="component" value="Unassembled WGS sequence"/>
</dbReference>
<proteinExistence type="predicted"/>
<name>A0A0F6H7T2_LEPIR</name>
<comment type="caution">
    <text evidence="1">The sequence shown here is derived from an EMBL/GenBank/DDBJ whole genome shotgun (WGS) entry which is preliminary data.</text>
</comment>
<accession>A0A0F6H7T2</accession>
<reference evidence="1 2" key="1">
    <citation type="submission" date="2012-09" db="EMBL/GenBank/DDBJ databases">
        <authorList>
            <person name="Harkins D.M."/>
            <person name="Durkin A.S."/>
            <person name="Brinkac L.M."/>
            <person name="Selengut J.D."/>
            <person name="Sanka R."/>
            <person name="DePew J."/>
            <person name="Purushe J."/>
            <person name="Chanthongthip A."/>
            <person name="Lattana O."/>
            <person name="Phetsouvanh R."/>
            <person name="Newton P.N."/>
            <person name="Vinetz J.M."/>
            <person name="Sutton G.G."/>
            <person name="Nelson W.C."/>
            <person name="Fouts D.E."/>
        </authorList>
    </citation>
    <scope>NUCLEOTIDE SEQUENCE [LARGE SCALE GENOMIC DNA]</scope>
    <source>
        <strain evidence="1 2">UI 12621</strain>
    </source>
</reference>
<dbReference type="AlphaFoldDB" id="A0A0F6H7T2"/>